<feature type="compositionally biased region" description="Polar residues" evidence="1">
    <location>
        <begin position="394"/>
        <end position="409"/>
    </location>
</feature>
<reference evidence="3 4" key="1">
    <citation type="journal article" date="2019" name="Int. J. Syst. Evol. Microbiol.">
        <title>The Global Catalogue of Microorganisms (GCM) 10K type strain sequencing project: providing services to taxonomists for standard genome sequencing and annotation.</title>
        <authorList>
            <consortium name="The Broad Institute Genomics Platform"/>
            <consortium name="The Broad Institute Genome Sequencing Center for Infectious Disease"/>
            <person name="Wu L."/>
            <person name="Ma J."/>
        </authorList>
    </citation>
    <scope>NUCLEOTIDE SEQUENCE [LARGE SCALE GENOMIC DNA]</scope>
    <source>
        <strain evidence="3 4">JCM 13378</strain>
    </source>
</reference>
<dbReference type="Proteomes" id="UP001501757">
    <property type="component" value="Unassembled WGS sequence"/>
</dbReference>
<feature type="compositionally biased region" description="Low complexity" evidence="1">
    <location>
        <begin position="346"/>
        <end position="361"/>
    </location>
</feature>
<gene>
    <name evidence="3" type="ORF">GCM10009092_38570</name>
</gene>
<evidence type="ECO:0000256" key="2">
    <source>
        <dbReference type="SAM" id="SignalP"/>
    </source>
</evidence>
<dbReference type="Pfam" id="PF11737">
    <property type="entry name" value="DUF3300"/>
    <property type="match status" value="1"/>
</dbReference>
<dbReference type="PANTHER" id="PTHR40269:SF1">
    <property type="entry name" value="OUTER MEMBRANE PROTEIN"/>
    <property type="match status" value="1"/>
</dbReference>
<dbReference type="RefSeq" id="WP_343847107.1">
    <property type="nucleotide sequence ID" value="NZ_BAAAEI010000023.1"/>
</dbReference>
<name>A0ABN0XQW9_9ALTE</name>
<feature type="compositionally biased region" description="Polar residues" evidence="1">
    <location>
        <begin position="322"/>
        <end position="345"/>
    </location>
</feature>
<evidence type="ECO:0000313" key="4">
    <source>
        <dbReference type="Proteomes" id="UP001501757"/>
    </source>
</evidence>
<evidence type="ECO:0000313" key="3">
    <source>
        <dbReference type="EMBL" id="GAA0370552.1"/>
    </source>
</evidence>
<accession>A0ABN0XQW9</accession>
<feature type="region of interest" description="Disordered" evidence="1">
    <location>
        <begin position="313"/>
        <end position="443"/>
    </location>
</feature>
<protein>
    <submittedName>
        <fullName evidence="3">DUF3300 domain-containing protein</fullName>
    </submittedName>
</protein>
<feature type="chain" id="PRO_5045075864" evidence="2">
    <location>
        <begin position="30"/>
        <end position="443"/>
    </location>
</feature>
<evidence type="ECO:0000256" key="1">
    <source>
        <dbReference type="SAM" id="MobiDB-lite"/>
    </source>
</evidence>
<dbReference type="PANTHER" id="PTHR40269">
    <property type="entry name" value="OUTER MEMBRANE PROTEIN-RELATED"/>
    <property type="match status" value="1"/>
</dbReference>
<dbReference type="InterPro" id="IPR021728">
    <property type="entry name" value="DUF3300"/>
</dbReference>
<comment type="caution">
    <text evidence="3">The sequence shown here is derived from an EMBL/GenBank/DDBJ whole genome shotgun (WGS) entry which is preliminary data.</text>
</comment>
<proteinExistence type="predicted"/>
<sequence>MLVLPYWKAHLRLVLLLLLSFALVSVVNAQTPTIDEVEIQEPLDDEELDTLLAPVALYPDTLLSHILIAASYPLEIVEAARWRAQHLDLDADEVLEASEDKDWDPSVKALLPFTELLTRMSEDLDWTRDLGEANLADEEQVLARIQYLRRQAYSQGNLTSNEHVVVEEEPQVIRVETIKREVVYVPYYDSRIVYGDWWWHRPPVYWPQSGLSVGIHWGHSVVVRPSFYFSAFHWHNRHIVVNYDNFHHRPYHYPSHYWYRYDARRWQHNLHHRRGVRYHKPRAYRQVTYNRENGQVGGTVHVNRVRSEPRFKQDRVRVVSREQPNAAQLQQHHSRSVESQRQSHSNQVIQYQQRPRQQHNNRQVDERRYRNQQNDLANRQALRPQVQPRRVPEQSRTVQRQQHTQVKSHSVQRQHQARRETTPRQDKPANTLRHSHREPKQQR</sequence>
<organism evidence="3 4">
    <name type="scientific">Bowmanella denitrificans</name>
    <dbReference type="NCBI Taxonomy" id="366582"/>
    <lineage>
        <taxon>Bacteria</taxon>
        <taxon>Pseudomonadati</taxon>
        <taxon>Pseudomonadota</taxon>
        <taxon>Gammaproteobacteria</taxon>
        <taxon>Alteromonadales</taxon>
        <taxon>Alteromonadaceae</taxon>
        <taxon>Bowmanella</taxon>
    </lineage>
</organism>
<feature type="signal peptide" evidence="2">
    <location>
        <begin position="1"/>
        <end position="29"/>
    </location>
</feature>
<feature type="compositionally biased region" description="Basic and acidic residues" evidence="1">
    <location>
        <begin position="417"/>
        <end position="427"/>
    </location>
</feature>
<keyword evidence="2" id="KW-0732">Signal</keyword>
<keyword evidence="4" id="KW-1185">Reference proteome</keyword>
<dbReference type="EMBL" id="BAAAEI010000023">
    <property type="protein sequence ID" value="GAA0370552.1"/>
    <property type="molecule type" value="Genomic_DNA"/>
</dbReference>